<dbReference type="GO" id="GO:0004525">
    <property type="term" value="F:ribonuclease III activity"/>
    <property type="evidence" value="ECO:0007669"/>
    <property type="project" value="InterPro"/>
</dbReference>
<dbReference type="SUPFAM" id="SSF54768">
    <property type="entry name" value="dsRNA-binding domain-like"/>
    <property type="match status" value="1"/>
</dbReference>
<evidence type="ECO:0000256" key="2">
    <source>
        <dbReference type="PROSITE-ProRule" id="PRU00266"/>
    </source>
</evidence>
<sequence length="440" mass="47056">MQHAHPSLPLGTFSAASLKRPRSGEFPRTSTSELDIPRLPKIGADLVLEVYTHESLRPPNTTKPEDFLDNRRLAKLGEKVLDTAVTLALLKKQPFLSGEDIEGGMILVQDQMQRIVNNDVIQGWVKSYSMASRIICRAEYKSKREAPEECRRVFCAYVGAVFRQSGQDVVGKWIELLVQYHEQQGTSTPTTATSSSGAGAAGTGSDVPPAKKIKNEPTNSSLTSFAALSPTPSSVSTSTSTSNTTSSSATTQAYSPTAPYLNGSQQPYPSTYPARQMPPHMSNRPSMYQNTNNGGGTSSSSGGGSLSAPSSQMGNLNALFQSLTKLSQSPHLRAVTANQAQQAQKSHASTGYGPVTSTHRPNPLAPATPNAPFLPMFNQSAAQRGVKVDYSAEFEGPAHAGQWSVECLVNGIPKGKGKGSSKQIAKEEAARQAYYSMGWT</sequence>
<dbReference type="AlphaFoldDB" id="A0A8H5D3C3"/>
<feature type="compositionally biased region" description="Gly residues" evidence="3">
    <location>
        <begin position="293"/>
        <end position="305"/>
    </location>
</feature>
<name>A0A8H5D3C3_9AGAR</name>
<evidence type="ECO:0000256" key="1">
    <source>
        <dbReference type="ARBA" id="ARBA00022884"/>
    </source>
</evidence>
<evidence type="ECO:0000313" key="5">
    <source>
        <dbReference type="EMBL" id="KAF5352755.1"/>
    </source>
</evidence>
<dbReference type="EMBL" id="JAACJO010000011">
    <property type="protein sequence ID" value="KAF5352755.1"/>
    <property type="molecule type" value="Genomic_DNA"/>
</dbReference>
<feature type="compositionally biased region" description="Polar residues" evidence="3">
    <location>
        <begin position="335"/>
        <end position="360"/>
    </location>
</feature>
<protein>
    <recommendedName>
        <fullName evidence="4">DRBM domain-containing protein</fullName>
    </recommendedName>
</protein>
<dbReference type="PROSITE" id="PS50137">
    <property type="entry name" value="DS_RBD"/>
    <property type="match status" value="1"/>
</dbReference>
<dbReference type="Proteomes" id="UP000559027">
    <property type="component" value="Unassembled WGS sequence"/>
</dbReference>
<dbReference type="GO" id="GO:0003723">
    <property type="term" value="F:RNA binding"/>
    <property type="evidence" value="ECO:0007669"/>
    <property type="project" value="UniProtKB-UniRule"/>
</dbReference>
<dbReference type="SMART" id="SM00358">
    <property type="entry name" value="DSRM"/>
    <property type="match status" value="1"/>
</dbReference>
<evidence type="ECO:0000256" key="3">
    <source>
        <dbReference type="SAM" id="MobiDB-lite"/>
    </source>
</evidence>
<proteinExistence type="predicted"/>
<dbReference type="InterPro" id="IPR000999">
    <property type="entry name" value="RNase_III_dom"/>
</dbReference>
<reference evidence="5 6" key="1">
    <citation type="journal article" date="2020" name="ISME J.">
        <title>Uncovering the hidden diversity of litter-decomposition mechanisms in mushroom-forming fungi.</title>
        <authorList>
            <person name="Floudas D."/>
            <person name="Bentzer J."/>
            <person name="Ahren D."/>
            <person name="Johansson T."/>
            <person name="Persson P."/>
            <person name="Tunlid A."/>
        </authorList>
    </citation>
    <scope>NUCLEOTIDE SEQUENCE [LARGE SCALE GENOMIC DNA]</scope>
    <source>
        <strain evidence="5 6">CBS 146.42</strain>
    </source>
</reference>
<feature type="compositionally biased region" description="Low complexity" evidence="3">
    <location>
        <begin position="186"/>
        <end position="198"/>
    </location>
</feature>
<evidence type="ECO:0000313" key="6">
    <source>
        <dbReference type="Proteomes" id="UP000559027"/>
    </source>
</evidence>
<dbReference type="Gene3D" id="1.10.1520.10">
    <property type="entry name" value="Ribonuclease III domain"/>
    <property type="match status" value="1"/>
</dbReference>
<feature type="compositionally biased region" description="Low complexity" evidence="3">
    <location>
        <begin position="361"/>
        <end position="371"/>
    </location>
</feature>
<dbReference type="Pfam" id="PF00035">
    <property type="entry name" value="dsrm"/>
    <property type="match status" value="1"/>
</dbReference>
<feature type="compositionally biased region" description="Polar residues" evidence="3">
    <location>
        <begin position="283"/>
        <end position="292"/>
    </location>
</feature>
<dbReference type="SUPFAM" id="SSF69065">
    <property type="entry name" value="RNase III domain-like"/>
    <property type="match status" value="1"/>
</dbReference>
<gene>
    <name evidence="5" type="ORF">D9756_006062</name>
</gene>
<keyword evidence="1 2" id="KW-0694">RNA-binding</keyword>
<feature type="region of interest" description="Disordered" evidence="3">
    <location>
        <begin position="186"/>
        <end position="313"/>
    </location>
</feature>
<dbReference type="InterPro" id="IPR014720">
    <property type="entry name" value="dsRBD_dom"/>
</dbReference>
<keyword evidence="6" id="KW-1185">Reference proteome</keyword>
<dbReference type="SMART" id="SM00535">
    <property type="entry name" value="RIBOc"/>
    <property type="match status" value="1"/>
</dbReference>
<feature type="compositionally biased region" description="Low complexity" evidence="3">
    <location>
        <begin position="226"/>
        <end position="259"/>
    </location>
</feature>
<dbReference type="InterPro" id="IPR036389">
    <property type="entry name" value="RNase_III_sf"/>
</dbReference>
<feature type="region of interest" description="Disordered" evidence="3">
    <location>
        <begin position="335"/>
        <end position="371"/>
    </location>
</feature>
<organism evidence="5 6">
    <name type="scientific">Leucocoprinus leucothites</name>
    <dbReference type="NCBI Taxonomy" id="201217"/>
    <lineage>
        <taxon>Eukaryota</taxon>
        <taxon>Fungi</taxon>
        <taxon>Dikarya</taxon>
        <taxon>Basidiomycota</taxon>
        <taxon>Agaricomycotina</taxon>
        <taxon>Agaricomycetes</taxon>
        <taxon>Agaricomycetidae</taxon>
        <taxon>Agaricales</taxon>
        <taxon>Agaricineae</taxon>
        <taxon>Agaricaceae</taxon>
        <taxon>Leucocoprinus</taxon>
    </lineage>
</organism>
<evidence type="ECO:0000259" key="4">
    <source>
        <dbReference type="PROSITE" id="PS50137"/>
    </source>
</evidence>
<feature type="domain" description="DRBM" evidence="4">
    <location>
        <begin position="393"/>
        <end position="439"/>
    </location>
</feature>
<comment type="caution">
    <text evidence="5">The sequence shown here is derived from an EMBL/GenBank/DDBJ whole genome shotgun (WGS) entry which is preliminary data.</text>
</comment>
<dbReference type="Gene3D" id="3.30.160.20">
    <property type="match status" value="1"/>
</dbReference>
<accession>A0A8H5D3C3</accession>
<dbReference type="OrthoDB" id="2392202at2759"/>
<dbReference type="GO" id="GO:0006396">
    <property type="term" value="P:RNA processing"/>
    <property type="evidence" value="ECO:0007669"/>
    <property type="project" value="InterPro"/>
</dbReference>
<feature type="region of interest" description="Disordered" evidence="3">
    <location>
        <begin position="1"/>
        <end position="34"/>
    </location>
</feature>